<dbReference type="InterPro" id="IPR008978">
    <property type="entry name" value="HSP20-like_chaperone"/>
</dbReference>
<gene>
    <name evidence="13" type="ORF">RN001_006968</name>
</gene>
<evidence type="ECO:0000259" key="12">
    <source>
        <dbReference type="PROSITE" id="PS51203"/>
    </source>
</evidence>
<dbReference type="PANTHER" id="PTHR13164">
    <property type="entry name" value="CALICYLIN BINDING PROTEIN"/>
    <property type="match status" value="1"/>
</dbReference>
<evidence type="ECO:0000256" key="5">
    <source>
        <dbReference type="ARBA" id="ARBA00022553"/>
    </source>
</evidence>
<dbReference type="InterPro" id="IPR007052">
    <property type="entry name" value="CS_dom"/>
</dbReference>
<organism evidence="13 14">
    <name type="scientific">Aquatica leii</name>
    <dbReference type="NCBI Taxonomy" id="1421715"/>
    <lineage>
        <taxon>Eukaryota</taxon>
        <taxon>Metazoa</taxon>
        <taxon>Ecdysozoa</taxon>
        <taxon>Arthropoda</taxon>
        <taxon>Hexapoda</taxon>
        <taxon>Insecta</taxon>
        <taxon>Pterygota</taxon>
        <taxon>Neoptera</taxon>
        <taxon>Endopterygota</taxon>
        <taxon>Coleoptera</taxon>
        <taxon>Polyphaga</taxon>
        <taxon>Elateriformia</taxon>
        <taxon>Elateroidea</taxon>
        <taxon>Lampyridae</taxon>
        <taxon>Luciolinae</taxon>
        <taxon>Aquatica</taxon>
    </lineage>
</organism>
<feature type="domain" description="SGS" evidence="11">
    <location>
        <begin position="140"/>
        <end position="215"/>
    </location>
</feature>
<keyword evidence="7" id="KW-0007">Acetylation</keyword>
<name>A0AAN7SK66_9COLE</name>
<evidence type="ECO:0000313" key="14">
    <source>
        <dbReference type="Proteomes" id="UP001353858"/>
    </source>
</evidence>
<dbReference type="SUPFAM" id="SSF140106">
    <property type="entry name" value="Calcyclin-binding protein-like"/>
    <property type="match status" value="1"/>
</dbReference>
<dbReference type="PROSITE" id="PS51203">
    <property type="entry name" value="CS"/>
    <property type="match status" value="1"/>
</dbReference>
<evidence type="ECO:0000256" key="3">
    <source>
        <dbReference type="ARBA" id="ARBA00015702"/>
    </source>
</evidence>
<sequence>MEELMKDLADLEALESQAKRQRVKNMLSVEIKKLQTEMSKLQIEASNTQKPVEMGSSKRYRTKVNNYAWDQSTKFVKFYVTLKNVQNIPPENVSCSFTNNTLELNVKDLENKDYVFTINNLLMSINPAESSWKVKTDTVLINAAKIEQKHWDFVTEIEKRASEAKKLNTPDLDKSADPSEGLMSLMKNMYDQGDDEMKRTIAKALHESRAKTGGF</sequence>
<dbReference type="PANTHER" id="PTHR13164:SF3">
    <property type="entry name" value="CALCYCLIN-BINDING PROTEIN"/>
    <property type="match status" value="1"/>
</dbReference>
<dbReference type="GO" id="GO:0015631">
    <property type="term" value="F:tubulin binding"/>
    <property type="evidence" value="ECO:0007669"/>
    <property type="project" value="InterPro"/>
</dbReference>
<dbReference type="GO" id="GO:0044548">
    <property type="term" value="F:S100 protein binding"/>
    <property type="evidence" value="ECO:0007669"/>
    <property type="project" value="InterPro"/>
</dbReference>
<dbReference type="FunFam" id="2.60.40.790:FF:000006">
    <property type="entry name" value="calcyclin-binding protein-like"/>
    <property type="match status" value="1"/>
</dbReference>
<feature type="domain" description="CS" evidence="12">
    <location>
        <begin position="62"/>
        <end position="155"/>
    </location>
</feature>
<dbReference type="Pfam" id="PF09032">
    <property type="entry name" value="Siah-Interact_N"/>
    <property type="match status" value="1"/>
</dbReference>
<dbReference type="Gene3D" id="2.60.40.790">
    <property type="match status" value="1"/>
</dbReference>
<dbReference type="InterPro" id="IPR007699">
    <property type="entry name" value="SGS_dom"/>
</dbReference>
<dbReference type="AlphaFoldDB" id="A0AAN7SK66"/>
<dbReference type="InterPro" id="IPR052289">
    <property type="entry name" value="Calcyclin-binding_UBL-bridge"/>
</dbReference>
<dbReference type="GO" id="GO:0031625">
    <property type="term" value="F:ubiquitin protein ligase binding"/>
    <property type="evidence" value="ECO:0007669"/>
    <property type="project" value="InterPro"/>
</dbReference>
<evidence type="ECO:0000256" key="2">
    <source>
        <dbReference type="ARBA" id="ARBA00004496"/>
    </source>
</evidence>
<dbReference type="GO" id="GO:0007507">
    <property type="term" value="P:heart development"/>
    <property type="evidence" value="ECO:0007669"/>
    <property type="project" value="TreeGrafter"/>
</dbReference>
<keyword evidence="5" id="KW-0597">Phosphoprotein</keyword>
<comment type="caution">
    <text evidence="13">The sequence shown here is derived from an EMBL/GenBank/DDBJ whole genome shotgun (WGS) entry which is preliminary data.</text>
</comment>
<dbReference type="PROSITE" id="PS51048">
    <property type="entry name" value="SGS"/>
    <property type="match status" value="1"/>
</dbReference>
<proteinExistence type="predicted"/>
<comment type="function">
    <text evidence="9">May be involved in calcium-dependent ubiquitination and subsequent proteasomal degradation of target proteins. Probably serves as a molecular bridge in ubiquitin E3 complexes. Participates in the ubiquitin-mediated degradation of beta-catenin (CTNNB1).</text>
</comment>
<keyword evidence="10" id="KW-0175">Coiled coil</keyword>
<evidence type="ECO:0000259" key="11">
    <source>
        <dbReference type="PROSITE" id="PS51048"/>
    </source>
</evidence>
<dbReference type="InterPro" id="IPR037893">
    <property type="entry name" value="CS_CacyBP"/>
</dbReference>
<evidence type="ECO:0000313" key="13">
    <source>
        <dbReference type="EMBL" id="KAK4883649.1"/>
    </source>
</evidence>
<dbReference type="InterPro" id="IPR015120">
    <property type="entry name" value="Siah-Interact_N"/>
</dbReference>
<dbReference type="SUPFAM" id="SSF49764">
    <property type="entry name" value="HSP20-like chaperones"/>
    <property type="match status" value="1"/>
</dbReference>
<dbReference type="Proteomes" id="UP001353858">
    <property type="component" value="Unassembled WGS sequence"/>
</dbReference>
<dbReference type="InterPro" id="IPR037201">
    <property type="entry name" value="CacyBP_N"/>
</dbReference>
<evidence type="ECO:0000256" key="4">
    <source>
        <dbReference type="ARBA" id="ARBA00022490"/>
    </source>
</evidence>
<comment type="subcellular location">
    <subcellularLocation>
        <location evidence="2">Cytoplasm</location>
    </subcellularLocation>
    <subcellularLocation>
        <location evidence="1">Nucleus</location>
    </subcellularLocation>
</comment>
<dbReference type="GO" id="GO:0005634">
    <property type="term" value="C:nucleus"/>
    <property type="evidence" value="ECO:0007669"/>
    <property type="project" value="UniProtKB-SubCell"/>
</dbReference>
<dbReference type="EMBL" id="JARPUR010000002">
    <property type="protein sequence ID" value="KAK4883649.1"/>
    <property type="molecule type" value="Genomic_DNA"/>
</dbReference>
<dbReference type="Pfam" id="PF04969">
    <property type="entry name" value="CS"/>
    <property type="match status" value="1"/>
</dbReference>
<dbReference type="GO" id="GO:0005737">
    <property type="term" value="C:cytoplasm"/>
    <property type="evidence" value="ECO:0007669"/>
    <property type="project" value="UniProtKB-SubCell"/>
</dbReference>
<evidence type="ECO:0000256" key="10">
    <source>
        <dbReference type="SAM" id="Coils"/>
    </source>
</evidence>
<reference evidence="14" key="1">
    <citation type="submission" date="2023-01" db="EMBL/GenBank/DDBJ databases">
        <title>Key to firefly adult light organ development and bioluminescence: homeobox transcription factors regulate luciferase expression and transportation to peroxisome.</title>
        <authorList>
            <person name="Fu X."/>
        </authorList>
    </citation>
    <scope>NUCLEOTIDE SEQUENCE [LARGE SCALE GENOMIC DNA]</scope>
</reference>
<keyword evidence="14" id="KW-1185">Reference proteome</keyword>
<feature type="coiled-coil region" evidence="10">
    <location>
        <begin position="1"/>
        <end position="44"/>
    </location>
</feature>
<evidence type="ECO:0000256" key="7">
    <source>
        <dbReference type="ARBA" id="ARBA00022990"/>
    </source>
</evidence>
<evidence type="ECO:0000256" key="9">
    <source>
        <dbReference type="ARBA" id="ARBA00025145"/>
    </source>
</evidence>
<keyword evidence="4" id="KW-0963">Cytoplasm</keyword>
<evidence type="ECO:0000256" key="6">
    <source>
        <dbReference type="ARBA" id="ARBA00022786"/>
    </source>
</evidence>
<dbReference type="CDD" id="cd06468">
    <property type="entry name" value="p23_CacyBP"/>
    <property type="match status" value="1"/>
</dbReference>
<evidence type="ECO:0000256" key="1">
    <source>
        <dbReference type="ARBA" id="ARBA00004123"/>
    </source>
</evidence>
<dbReference type="Gene3D" id="4.10.860.10">
    <property type="entry name" value="UVR domain"/>
    <property type="match status" value="1"/>
</dbReference>
<keyword evidence="6" id="KW-0833">Ubl conjugation pathway</keyword>
<accession>A0AAN7SK66</accession>
<evidence type="ECO:0000256" key="8">
    <source>
        <dbReference type="ARBA" id="ARBA00023242"/>
    </source>
</evidence>
<protein>
    <recommendedName>
        <fullName evidence="3">Calcyclin-binding protein</fullName>
    </recommendedName>
</protein>
<keyword evidence="8" id="KW-0539">Nucleus</keyword>